<dbReference type="PANTHER" id="PTHR18034">
    <property type="entry name" value="CELL CYCLE CONTROL PROTEIN CWF22-RELATED"/>
    <property type="match status" value="1"/>
</dbReference>
<reference evidence="8 9" key="2">
    <citation type="submission" date="2024-05" db="EMBL/GenBank/DDBJ databases">
        <authorList>
            <person name="Chen Y."/>
            <person name="Shah S."/>
            <person name="Dougan E. K."/>
            <person name="Thang M."/>
            <person name="Chan C."/>
        </authorList>
    </citation>
    <scope>NUCLEOTIDE SEQUENCE [LARGE SCALE GENOMIC DNA]</scope>
</reference>
<organism evidence="7">
    <name type="scientific">Cladocopium goreaui</name>
    <dbReference type="NCBI Taxonomy" id="2562237"/>
    <lineage>
        <taxon>Eukaryota</taxon>
        <taxon>Sar</taxon>
        <taxon>Alveolata</taxon>
        <taxon>Dinophyceae</taxon>
        <taxon>Suessiales</taxon>
        <taxon>Symbiodiniaceae</taxon>
        <taxon>Cladocopium</taxon>
    </lineage>
</organism>
<feature type="compositionally biased region" description="Basic residues" evidence="4">
    <location>
        <begin position="179"/>
        <end position="207"/>
    </location>
</feature>
<keyword evidence="5" id="KW-0812">Transmembrane</keyword>
<dbReference type="PANTHER" id="PTHR18034:SF4">
    <property type="entry name" value="NUCLEOLAR MIF4G DOMAIN-CONTAINING PROTEIN 1"/>
    <property type="match status" value="1"/>
</dbReference>
<dbReference type="EMBL" id="CAMXCT030006290">
    <property type="protein sequence ID" value="CAL4801636.1"/>
    <property type="molecule type" value="Genomic_DNA"/>
</dbReference>
<keyword evidence="5" id="KW-1133">Transmembrane helix</keyword>
<keyword evidence="9" id="KW-1185">Reference proteome</keyword>
<comment type="subcellular location">
    <subcellularLocation>
        <location evidence="1">Nucleus</location>
        <location evidence="1">Nucleolus</location>
    </subcellularLocation>
</comment>
<dbReference type="GO" id="GO:0042274">
    <property type="term" value="P:ribosomal small subunit biogenesis"/>
    <property type="evidence" value="ECO:0007669"/>
    <property type="project" value="TreeGrafter"/>
</dbReference>
<dbReference type="PROSITE" id="PS51366">
    <property type="entry name" value="MI"/>
    <property type="match status" value="1"/>
</dbReference>
<feature type="compositionally biased region" description="Acidic residues" evidence="4">
    <location>
        <begin position="248"/>
        <end position="265"/>
    </location>
</feature>
<protein>
    <submittedName>
        <fullName evidence="8">Suppressor of glycerol defect protein 1</fullName>
    </submittedName>
</protein>
<proteinExistence type="inferred from homology"/>
<dbReference type="Pfam" id="PF02854">
    <property type="entry name" value="MIF4G"/>
    <property type="match status" value="1"/>
</dbReference>
<feature type="transmembrane region" description="Helical" evidence="5">
    <location>
        <begin position="448"/>
        <end position="467"/>
    </location>
</feature>
<dbReference type="AlphaFoldDB" id="A0A9P1GKU7"/>
<sequence length="897" mass="97933">MFAQLWSRYVINPIQVRVKQRAARRLEELLPGHSLQETVLDELLEEEDPQPRGQCSVEVNLSGEGLTVVFPESVAGTARHVLQVCVSGAECGFRAFQSGDAAAAVSLMAVNLELDGRMLLMPRRGDKLLKELQSFVGQVLREGGEDASLAYPRRGKGKGKGKGKSKGKSKGKGKDVKGKGKFGKNGKGKSGKRLLRKQKRQEKKARRDHFFGHKAETETKETKVTSKSKAGMDGKSGKPARKRKFRDDDEEITSEDEGPKDDQDEDAGKSGTLQPDAGDFAEEGAESEEPQASDAEASEAPDEAEGRSEVAQGGYLPPHLRAKARDGLQSQQRTLRGILNRVSEGNLDPSSLEIVKVLSDLVPQIGSAKAADAFVEALLSAAVEDPNISVLVLGCFAALVAACHVVFGPAFGAAALLKCLEMLRLRMKMSTDADPDEPSNDARIAKNCVIFTMLMFSFGILPGNVVFDVVRFVLTRPITEVSAELSLTILRYGGRQLRSDCPEDFREVLRFVTTEVGEAQMATRSETSSKSSMETRMDYLLKELNDLKNNKVSFAVMDRFNQTRGWLQTAPLLKGRKVSDHVLAVPFRVLHDEVPPNWPTQDAASTTVLARSKASNQSDPLRQAAVAQRLTSELRQNLFVALMGAEDYEDAVERVSMAASGAKTGSAEACVVLFHCAIGERKPNAFYAHVAQSLCSRPAPVGKRFSHSMKRAAVQHIQQAHTYGVRAAVCLAELLAAMMISSSVQLPMAVVRFTRFGGDEEGGGEGLQGVLGLLLRHLVESVLQRAVDSQIPSLFGSLRKYNDVREGMLLVLDGQVRPRLPPQAANPAIWDNFRQRDYDKLVAFLSSSIREAMPSRRRPEATQADEAHEKMLDTAEDEMKEQSRHGVLDSAQVVASG</sequence>
<comment type="similarity">
    <text evidence="2">Belongs to the CWC22 family.</text>
</comment>
<evidence type="ECO:0000313" key="9">
    <source>
        <dbReference type="Proteomes" id="UP001152797"/>
    </source>
</evidence>
<reference evidence="7" key="1">
    <citation type="submission" date="2022-10" db="EMBL/GenBank/DDBJ databases">
        <authorList>
            <person name="Chen Y."/>
            <person name="Dougan E. K."/>
            <person name="Chan C."/>
            <person name="Rhodes N."/>
            <person name="Thang M."/>
        </authorList>
    </citation>
    <scope>NUCLEOTIDE SEQUENCE</scope>
</reference>
<dbReference type="EMBL" id="CAMXCT010006290">
    <property type="protein sequence ID" value="CAI4014324.1"/>
    <property type="molecule type" value="Genomic_DNA"/>
</dbReference>
<dbReference type="Gene3D" id="1.25.40.180">
    <property type="match status" value="1"/>
</dbReference>
<dbReference type="InterPro" id="IPR050781">
    <property type="entry name" value="CWC22_splicing_factor"/>
</dbReference>
<dbReference type="SMART" id="SM00543">
    <property type="entry name" value="MIF4G"/>
    <property type="match status" value="1"/>
</dbReference>
<dbReference type="GO" id="GO:0003723">
    <property type="term" value="F:RNA binding"/>
    <property type="evidence" value="ECO:0007669"/>
    <property type="project" value="InterPro"/>
</dbReference>
<dbReference type="InterPro" id="IPR003891">
    <property type="entry name" value="Initiation_fac_eIF4g_MI"/>
</dbReference>
<feature type="compositionally biased region" description="Basic and acidic residues" evidence="4">
    <location>
        <begin position="208"/>
        <end position="236"/>
    </location>
</feature>
<dbReference type="InterPro" id="IPR016024">
    <property type="entry name" value="ARM-type_fold"/>
</dbReference>
<dbReference type="EMBL" id="CAMXCT020006290">
    <property type="protein sequence ID" value="CAL1167699.1"/>
    <property type="molecule type" value="Genomic_DNA"/>
</dbReference>
<name>A0A9P1GKU7_9DINO</name>
<dbReference type="GO" id="GO:0005730">
    <property type="term" value="C:nucleolus"/>
    <property type="evidence" value="ECO:0007669"/>
    <property type="project" value="UniProtKB-SubCell"/>
</dbReference>
<dbReference type="SUPFAM" id="SSF48371">
    <property type="entry name" value="ARM repeat"/>
    <property type="match status" value="1"/>
</dbReference>
<keyword evidence="5" id="KW-0472">Membrane</keyword>
<dbReference type="InterPro" id="IPR003890">
    <property type="entry name" value="MIF4G-like_typ-3"/>
</dbReference>
<evidence type="ECO:0000256" key="2">
    <source>
        <dbReference type="ARBA" id="ARBA00006856"/>
    </source>
</evidence>
<feature type="region of interest" description="Disordered" evidence="4">
    <location>
        <begin position="147"/>
        <end position="315"/>
    </location>
</feature>
<feature type="compositionally biased region" description="Acidic residues" evidence="4">
    <location>
        <begin position="279"/>
        <end position="303"/>
    </location>
</feature>
<evidence type="ECO:0000313" key="8">
    <source>
        <dbReference type="EMBL" id="CAL4801636.1"/>
    </source>
</evidence>
<evidence type="ECO:0000256" key="1">
    <source>
        <dbReference type="ARBA" id="ARBA00004604"/>
    </source>
</evidence>
<comment type="caution">
    <text evidence="7">The sequence shown here is derived from an EMBL/GenBank/DDBJ whole genome shotgun (WGS) entry which is preliminary data.</text>
</comment>
<accession>A0A9P1GKU7</accession>
<gene>
    <name evidence="7" type="ORF">C1SCF055_LOCUS39234</name>
</gene>
<evidence type="ECO:0000256" key="3">
    <source>
        <dbReference type="ARBA" id="ARBA00023242"/>
    </source>
</evidence>
<feature type="compositionally biased region" description="Basic and acidic residues" evidence="4">
    <location>
        <begin position="853"/>
        <end position="873"/>
    </location>
</feature>
<dbReference type="OrthoDB" id="361797at2759"/>
<feature type="domain" description="MI" evidence="6">
    <location>
        <begin position="633"/>
        <end position="754"/>
    </location>
</feature>
<feature type="region of interest" description="Disordered" evidence="4">
    <location>
        <begin position="853"/>
        <end position="897"/>
    </location>
</feature>
<feature type="transmembrane region" description="Helical" evidence="5">
    <location>
        <begin position="390"/>
        <end position="417"/>
    </location>
</feature>
<evidence type="ECO:0000313" key="7">
    <source>
        <dbReference type="EMBL" id="CAI4014324.1"/>
    </source>
</evidence>
<keyword evidence="3" id="KW-0539">Nucleus</keyword>
<feature type="compositionally biased region" description="Basic residues" evidence="4">
    <location>
        <begin position="153"/>
        <end position="171"/>
    </location>
</feature>
<evidence type="ECO:0000259" key="6">
    <source>
        <dbReference type="PROSITE" id="PS51366"/>
    </source>
</evidence>
<dbReference type="Proteomes" id="UP001152797">
    <property type="component" value="Unassembled WGS sequence"/>
</dbReference>
<evidence type="ECO:0000256" key="5">
    <source>
        <dbReference type="SAM" id="Phobius"/>
    </source>
</evidence>
<evidence type="ECO:0000256" key="4">
    <source>
        <dbReference type="SAM" id="MobiDB-lite"/>
    </source>
</evidence>